<organism evidence="1 2">
    <name type="scientific">Fimbriimonas ginsengisoli Gsoil 348</name>
    <dbReference type="NCBI Taxonomy" id="661478"/>
    <lineage>
        <taxon>Bacteria</taxon>
        <taxon>Bacillati</taxon>
        <taxon>Armatimonadota</taxon>
        <taxon>Fimbriimonadia</taxon>
        <taxon>Fimbriimonadales</taxon>
        <taxon>Fimbriimonadaceae</taxon>
        <taxon>Fimbriimonas</taxon>
    </lineage>
</organism>
<evidence type="ECO:0000313" key="1">
    <source>
        <dbReference type="EMBL" id="AIE86603.1"/>
    </source>
</evidence>
<dbReference type="HOGENOM" id="CLU_2355577_0_0_0"/>
<keyword evidence="2" id="KW-1185">Reference proteome</keyword>
<protein>
    <submittedName>
        <fullName evidence="1">Uncharacterized protein</fullName>
    </submittedName>
</protein>
<dbReference type="AlphaFoldDB" id="A0A068NSW2"/>
<evidence type="ECO:0000313" key="2">
    <source>
        <dbReference type="Proteomes" id="UP000027982"/>
    </source>
</evidence>
<accession>A0A068NSW2</accession>
<gene>
    <name evidence="1" type="ORF">OP10G_3235</name>
</gene>
<dbReference type="EMBL" id="CP007139">
    <property type="protein sequence ID" value="AIE86603.1"/>
    <property type="molecule type" value="Genomic_DNA"/>
</dbReference>
<dbReference type="Proteomes" id="UP000027982">
    <property type="component" value="Chromosome"/>
</dbReference>
<reference evidence="1 2" key="1">
    <citation type="journal article" date="2014" name="PLoS ONE">
        <title>The first complete genome sequence of the class fimbriimonadia in the phylum armatimonadetes.</title>
        <authorList>
            <person name="Hu Z.Y."/>
            <person name="Wang Y.Z."/>
            <person name="Im W.T."/>
            <person name="Wang S.Y."/>
            <person name="Zhao G.P."/>
            <person name="Zheng H.J."/>
            <person name="Quan Z.X."/>
        </authorList>
    </citation>
    <scope>NUCLEOTIDE SEQUENCE [LARGE SCALE GENOMIC DNA]</scope>
    <source>
        <strain evidence="1">Gsoil 348</strain>
    </source>
</reference>
<dbReference type="STRING" id="661478.OP10G_3235"/>
<dbReference type="KEGG" id="fgi:OP10G_3235"/>
<sequence>MSEKMNVAKFRNEIESAVEEAYSAMANESLADTNEPIASDLIFAETDADEVQRRISSELPLLGHILWIGGGRTPFEARRSGSRVLVTIGAENLAPR</sequence>
<name>A0A068NSW2_FIMGI</name>
<proteinExistence type="predicted"/>